<dbReference type="EMBL" id="QWKZ01000030">
    <property type="protein sequence ID" value="RIH86649.1"/>
    <property type="molecule type" value="Genomic_DNA"/>
</dbReference>
<evidence type="ECO:0000256" key="4">
    <source>
        <dbReference type="ARBA" id="ARBA00022840"/>
    </source>
</evidence>
<keyword evidence="2" id="KW-0813">Transport</keyword>
<dbReference type="SMART" id="SM00382">
    <property type="entry name" value="AAA"/>
    <property type="match status" value="1"/>
</dbReference>
<evidence type="ECO:0000259" key="5">
    <source>
        <dbReference type="PROSITE" id="PS50893"/>
    </source>
</evidence>
<dbReference type="PROSITE" id="PS50893">
    <property type="entry name" value="ABC_TRANSPORTER_2"/>
    <property type="match status" value="1"/>
</dbReference>
<dbReference type="CDD" id="cd03230">
    <property type="entry name" value="ABC_DR_subfamily_A"/>
    <property type="match status" value="1"/>
</dbReference>
<dbReference type="InterPro" id="IPR017871">
    <property type="entry name" value="ABC_transporter-like_CS"/>
</dbReference>
<dbReference type="InterPro" id="IPR003439">
    <property type="entry name" value="ABC_transporter-like_ATP-bd"/>
</dbReference>
<evidence type="ECO:0000256" key="3">
    <source>
        <dbReference type="ARBA" id="ARBA00022741"/>
    </source>
</evidence>
<evidence type="ECO:0000313" key="7">
    <source>
        <dbReference type="Proteomes" id="UP000265800"/>
    </source>
</evidence>
<gene>
    <name evidence="6" type="primary">natA_2</name>
    <name evidence="6" type="ORF">Mlute_01219</name>
</gene>
<comment type="similarity">
    <text evidence="1">Belongs to the ABC transporter superfamily.</text>
</comment>
<dbReference type="InterPro" id="IPR050763">
    <property type="entry name" value="ABC_transporter_ATP-binding"/>
</dbReference>
<organism evidence="6 7">
    <name type="scientific">Meiothermus luteus</name>
    <dbReference type="NCBI Taxonomy" id="2026184"/>
    <lineage>
        <taxon>Bacteria</taxon>
        <taxon>Thermotogati</taxon>
        <taxon>Deinococcota</taxon>
        <taxon>Deinococci</taxon>
        <taxon>Thermales</taxon>
        <taxon>Thermaceae</taxon>
        <taxon>Meiothermus</taxon>
    </lineage>
</organism>
<comment type="caution">
    <text evidence="6">The sequence shown here is derived from an EMBL/GenBank/DDBJ whole genome shotgun (WGS) entry which is preliminary data.</text>
</comment>
<reference evidence="6 7" key="1">
    <citation type="submission" date="2018-08" db="EMBL/GenBank/DDBJ databases">
        <title>Meiothermus luteus KCTC 52599 genome sequencing project.</title>
        <authorList>
            <person name="Da Costa M.S."/>
            <person name="Albuquerque L."/>
            <person name="Raposo P."/>
            <person name="Froufe H.J.C."/>
            <person name="Barroso C.S."/>
            <person name="Egas C."/>
        </authorList>
    </citation>
    <scope>NUCLEOTIDE SEQUENCE [LARGE SCALE GENOMIC DNA]</scope>
    <source>
        <strain evidence="6 7">KCTC 52599</strain>
    </source>
</reference>
<dbReference type="InterPro" id="IPR003593">
    <property type="entry name" value="AAA+_ATPase"/>
</dbReference>
<name>A0A399EU72_9DEIN</name>
<dbReference type="GO" id="GO:0016887">
    <property type="term" value="F:ATP hydrolysis activity"/>
    <property type="evidence" value="ECO:0007669"/>
    <property type="project" value="InterPro"/>
</dbReference>
<dbReference type="OrthoDB" id="29975at2"/>
<keyword evidence="3" id="KW-0547">Nucleotide-binding</keyword>
<dbReference type="Pfam" id="PF00005">
    <property type="entry name" value="ABC_tran"/>
    <property type="match status" value="1"/>
</dbReference>
<dbReference type="InterPro" id="IPR027417">
    <property type="entry name" value="P-loop_NTPase"/>
</dbReference>
<dbReference type="PANTHER" id="PTHR42711:SF5">
    <property type="entry name" value="ABC TRANSPORTER ATP-BINDING PROTEIN NATA"/>
    <property type="match status" value="1"/>
</dbReference>
<sequence length="303" mass="33793">MIQVESVEKAYTSRKNTVRVLERVSLEVRPGEVCALLGRNGSGKTTTIRIICGLVLPDAGRVSINGYTLGEPEYMAQFGALIDTNRGLYPRLSPLENLQYTCMVRGMSRQAAVERAKHLLEELGLWDKRNAPTQTLSKGMLSKLAFANAIAHDPPFVLLDEPTLGLDIDAAEALEAQIRQMAQSGKGILLTTHQMEVAERLASRVAILSKGRIAVDRPKSELMAMFARQTYRVVLAEPLLEDILPMAHSLDETRTVLEVSLEHPRQIYELMDKLRPAPIKHIERLEADLGEIFKTLTKEPHHV</sequence>
<keyword evidence="4 6" id="KW-0067">ATP-binding</keyword>
<dbReference type="Gene3D" id="3.40.50.300">
    <property type="entry name" value="P-loop containing nucleotide triphosphate hydrolases"/>
    <property type="match status" value="1"/>
</dbReference>
<protein>
    <submittedName>
        <fullName evidence="6">ABC transporter ATP-binding protein NatA</fullName>
    </submittedName>
</protein>
<dbReference type="SUPFAM" id="SSF52540">
    <property type="entry name" value="P-loop containing nucleoside triphosphate hydrolases"/>
    <property type="match status" value="1"/>
</dbReference>
<accession>A0A399EU72</accession>
<keyword evidence="7" id="KW-1185">Reference proteome</keyword>
<dbReference type="Proteomes" id="UP000265800">
    <property type="component" value="Unassembled WGS sequence"/>
</dbReference>
<dbReference type="PROSITE" id="PS00211">
    <property type="entry name" value="ABC_TRANSPORTER_1"/>
    <property type="match status" value="1"/>
</dbReference>
<evidence type="ECO:0000313" key="6">
    <source>
        <dbReference type="EMBL" id="RIH86649.1"/>
    </source>
</evidence>
<feature type="domain" description="ABC transporter" evidence="5">
    <location>
        <begin position="2"/>
        <end position="235"/>
    </location>
</feature>
<dbReference type="GO" id="GO:0005524">
    <property type="term" value="F:ATP binding"/>
    <property type="evidence" value="ECO:0007669"/>
    <property type="project" value="UniProtKB-KW"/>
</dbReference>
<evidence type="ECO:0000256" key="2">
    <source>
        <dbReference type="ARBA" id="ARBA00022448"/>
    </source>
</evidence>
<proteinExistence type="inferred from homology"/>
<dbReference type="PANTHER" id="PTHR42711">
    <property type="entry name" value="ABC TRANSPORTER ATP-BINDING PROTEIN"/>
    <property type="match status" value="1"/>
</dbReference>
<dbReference type="AlphaFoldDB" id="A0A399EU72"/>
<evidence type="ECO:0000256" key="1">
    <source>
        <dbReference type="ARBA" id="ARBA00005417"/>
    </source>
</evidence>